<dbReference type="Proteomes" id="UP000824112">
    <property type="component" value="Unassembled WGS sequence"/>
</dbReference>
<dbReference type="InterPro" id="IPR054579">
    <property type="entry name" value="GCE-like_dom"/>
</dbReference>
<reference evidence="5" key="2">
    <citation type="journal article" date="2021" name="PeerJ">
        <title>Extensive microbial diversity within the chicken gut microbiome revealed by metagenomics and culture.</title>
        <authorList>
            <person name="Gilroy R."/>
            <person name="Ravi A."/>
            <person name="Getino M."/>
            <person name="Pursley I."/>
            <person name="Horton D.L."/>
            <person name="Alikhan N.F."/>
            <person name="Baker D."/>
            <person name="Gharbi K."/>
            <person name="Hall N."/>
            <person name="Watson M."/>
            <person name="Adriaenssens E.M."/>
            <person name="Foster-Nyarko E."/>
            <person name="Jarju S."/>
            <person name="Secka A."/>
            <person name="Antonio M."/>
            <person name="Oren A."/>
            <person name="Chaudhuri R.R."/>
            <person name="La Ragione R."/>
            <person name="Hildebrand F."/>
            <person name="Pallen M.J."/>
        </authorList>
    </citation>
    <scope>NUCLEOTIDE SEQUENCE</scope>
    <source>
        <strain evidence="5">CHK158-818</strain>
    </source>
</reference>
<evidence type="ECO:0000313" key="6">
    <source>
        <dbReference type="Proteomes" id="UP000824112"/>
    </source>
</evidence>
<keyword evidence="3" id="KW-0378">Hydrolase</keyword>
<protein>
    <submittedName>
        <fullName evidence="5">Acetylxylan esterase</fullName>
    </submittedName>
</protein>
<organism evidence="5 6">
    <name type="scientific">Candidatus Gallibacteroides avistercoris</name>
    <dbReference type="NCBI Taxonomy" id="2840833"/>
    <lineage>
        <taxon>Bacteria</taxon>
        <taxon>Pseudomonadati</taxon>
        <taxon>Bacteroidota</taxon>
        <taxon>Bacteroidia</taxon>
        <taxon>Bacteroidales</taxon>
        <taxon>Bacteroidaceae</taxon>
        <taxon>Bacteroidaceae incertae sedis</taxon>
        <taxon>Candidatus Gallibacteroides</taxon>
    </lineage>
</organism>
<evidence type="ECO:0000256" key="2">
    <source>
        <dbReference type="ARBA" id="ARBA00022729"/>
    </source>
</evidence>
<dbReference type="Gene3D" id="3.40.50.1820">
    <property type="entry name" value="alpha/beta hydrolase"/>
    <property type="match status" value="1"/>
</dbReference>
<accession>A0A9D1SBR1</accession>
<proteinExistence type="predicted"/>
<keyword evidence="2" id="KW-0732">Signal</keyword>
<dbReference type="AlphaFoldDB" id="A0A9D1SBR1"/>
<comment type="caution">
    <text evidence="5">The sequence shown here is derived from an EMBL/GenBank/DDBJ whole genome shotgun (WGS) entry which is preliminary data.</text>
</comment>
<sequence length="413" mass="46745">MVCLPGQSQQPANYDENKVPAYTLPALLVSNDGREITSARKWEKIRRPEILSLFSEQMFGKFPEGKIETAYETLSFDPDVLNHTAKRKQVKIMFKRNGILRETTILIYYPKQVKGKVPVFLSYNYFGNHTVNSDEGIIITPSWSRNDQKAGVRNNKAAEALRGFQSSRWPIQKILDAGYAVATACYNDFFPDAKEQTGNSILALFGIQSSEEITPDGCQAIGVWAWGMSRIMDYLEKDPRIDANSVILMGHSRQGKAALWAGAQDKRFRIVISNDSGCGGAALSRRKFGETVQIITNSFPHWFCKNFNRYRNNEESLPFDQHALIALIAPRPVYVASAEQDLWADPKGEYLAAYHASEVYRLYGLKGLENETMPPVNSPVMTSVGYHIRTGIHDVTDFDWESYIQFANKWLDK</sequence>
<keyword evidence="1" id="KW-0719">Serine esterase</keyword>
<evidence type="ECO:0000259" key="4">
    <source>
        <dbReference type="Pfam" id="PF22244"/>
    </source>
</evidence>
<evidence type="ECO:0000256" key="3">
    <source>
        <dbReference type="ARBA" id="ARBA00022801"/>
    </source>
</evidence>
<name>A0A9D1SBR1_9BACT</name>
<reference evidence="5" key="1">
    <citation type="submission" date="2020-10" db="EMBL/GenBank/DDBJ databases">
        <authorList>
            <person name="Gilroy R."/>
        </authorList>
    </citation>
    <scope>NUCLEOTIDE SEQUENCE</scope>
    <source>
        <strain evidence="5">CHK158-818</strain>
    </source>
</reference>
<evidence type="ECO:0000313" key="5">
    <source>
        <dbReference type="EMBL" id="HIU54559.1"/>
    </source>
</evidence>
<dbReference type="GO" id="GO:0052689">
    <property type="term" value="F:carboxylic ester hydrolase activity"/>
    <property type="evidence" value="ECO:0007669"/>
    <property type="project" value="UniProtKB-KW"/>
</dbReference>
<feature type="domain" description="4-O-methyl-glucuronoyl methylesterase-like" evidence="4">
    <location>
        <begin position="221"/>
        <end position="364"/>
    </location>
</feature>
<evidence type="ECO:0000256" key="1">
    <source>
        <dbReference type="ARBA" id="ARBA00022487"/>
    </source>
</evidence>
<gene>
    <name evidence="5" type="ORF">IAB03_01975</name>
</gene>
<dbReference type="Pfam" id="PF22244">
    <property type="entry name" value="GCE_fung"/>
    <property type="match status" value="1"/>
</dbReference>
<dbReference type="InterPro" id="IPR029058">
    <property type="entry name" value="AB_hydrolase_fold"/>
</dbReference>
<dbReference type="EMBL" id="DVNA01000044">
    <property type="protein sequence ID" value="HIU54559.1"/>
    <property type="molecule type" value="Genomic_DNA"/>
</dbReference>
<dbReference type="SUPFAM" id="SSF53474">
    <property type="entry name" value="alpha/beta-Hydrolases"/>
    <property type="match status" value="1"/>
</dbReference>